<name>A0A6M3K0N9_9ZZZZ</name>
<reference evidence="2" key="1">
    <citation type="submission" date="2020-03" db="EMBL/GenBank/DDBJ databases">
        <title>The deep terrestrial virosphere.</title>
        <authorList>
            <person name="Holmfeldt K."/>
            <person name="Nilsson E."/>
            <person name="Simone D."/>
            <person name="Lopez-Fernandez M."/>
            <person name="Wu X."/>
            <person name="de Brujin I."/>
            <person name="Lundin D."/>
            <person name="Andersson A."/>
            <person name="Bertilsson S."/>
            <person name="Dopson M."/>
        </authorList>
    </citation>
    <scope>NUCLEOTIDE SEQUENCE</scope>
    <source>
        <strain evidence="2">MM415A01667</strain>
    </source>
</reference>
<dbReference type="NCBIfam" id="TIGR01760">
    <property type="entry name" value="tape_meas_TP901"/>
    <property type="match status" value="1"/>
</dbReference>
<dbReference type="AlphaFoldDB" id="A0A6M3K0N9"/>
<feature type="domain" description="Phage tail tape measure protein" evidence="1">
    <location>
        <begin position="160"/>
        <end position="302"/>
    </location>
</feature>
<accession>A0A6M3K0N9</accession>
<proteinExistence type="predicted"/>
<dbReference type="Pfam" id="PF10145">
    <property type="entry name" value="PhageMin_Tail"/>
    <property type="match status" value="1"/>
</dbReference>
<protein>
    <submittedName>
        <fullName evidence="2">Putative tail protein</fullName>
    </submittedName>
</protein>
<dbReference type="EMBL" id="MT142190">
    <property type="protein sequence ID" value="QJA75880.1"/>
    <property type="molecule type" value="Genomic_DNA"/>
</dbReference>
<evidence type="ECO:0000259" key="1">
    <source>
        <dbReference type="Pfam" id="PF10145"/>
    </source>
</evidence>
<dbReference type="InterPro" id="IPR010090">
    <property type="entry name" value="Phage_tape_meas"/>
</dbReference>
<gene>
    <name evidence="2" type="ORF">MM415A01667_0006</name>
</gene>
<evidence type="ECO:0000313" key="2">
    <source>
        <dbReference type="EMBL" id="QJA75880.1"/>
    </source>
</evidence>
<sequence>MATPFSQTAFNAKATQSAIEATALKYDRLTLAEQGAARGATSFADATGRGRITLENFGRTFDNATRKVLIWQLAIMAVYGAIRKIGETIQTWKDLEVTLARISITTGAVGERLQKYFRQVADVAIEFGMPIEQTLTGMDLALRATARYAEQANRGAIAVTLLRDASALANIAGMQYSQAIDILVGSLRQSDMELDQGIRLLDKWVAVAKNAAVSVNDLSQGFAIMADAGRAAGLSVDQINGLIAALSETVTLGPVEIGNAIRALMSTLYNPGSISLMQKFGVAVRDTQGEVRSFWEVMQQLSAMREAGVLDESIWLEIAKAAGAGQRRYAQFLALLNNFSTAMRVANVSATAEGQAMQANQKIVDTLTNTWDKFTASQRKFLFLMGEQTGAIEDLTGAIQGLANFFDMLAGAGEGVYKLGRAVMFLVGTLTALKVATLAMGWMGVGPKVGAVMGRFAGVPPTAIAGSAAYAKAIQAGGYTSVKAAQAAGLGTIAPGVSSQAGMYALSGLLPAFMMRRMFGGGPPPVVPGVAQVWRPGGGQYVGGAWQAGGGRWAAPTVPRMTWGGAARGAGQWMTRPMGGMGAAVGGLAAGAAAYGLTGEWQSAVGAGIGSAFGAAVGGPIGMVAGGLIGTAAGHIMADAFISREDRLKKVFEKLAEDFTIDLSTVMERYFQEAGKTLEDAREAARLSAPTFPGTTVAQAQPLWERLIKGGVSLGGPISPANQYSFTPFGRPGAKEWEEGLGAMDELNIALATGVITMEEYTRAKKDDYIAWNELTDSAKAYMVAVRGKAIGVGVEVEAFKATSAYIKELTERTRNLSQVSNDYTMSQQRIKELMETTGSAVAGVTLKEWEQQQINELLGKQLQLTAEDYKAYYDALLGASYGYAAHLESIERLQKVASEFGVSLEAIPIDKWLLVQKWDTSLATDIVQTTTSVAQLSRAVEEFRLNFPDILKLADMTGTINDIDVVRSALERLQESTGDVDQAKRYGDAIAEIDQYLGDVMQRDIDLRRLGALGQVGAGYTPPTEVRLVDAETLRAYREQLGQLPAFTALAESLKKFDTSIITLVDPVTQETLRLEANTLALQLLGNIVGDNTKAQEKRFEAEYNLPSGYARPSRYWYYRTTGSTEFGPSQESLWVMWENFVKERGRAGGGGIPETGAYYLHRGESVLGGDMLTGTNNILIGSHQVLVNSQNYLSQINMGIISLREEVASLRNRLGKVGVNSKGAEFSRVAGAGQGGDIPTFGARGLLD</sequence>
<organism evidence="2">
    <name type="scientific">viral metagenome</name>
    <dbReference type="NCBI Taxonomy" id="1070528"/>
    <lineage>
        <taxon>unclassified sequences</taxon>
        <taxon>metagenomes</taxon>
        <taxon>organismal metagenomes</taxon>
    </lineage>
</organism>